<dbReference type="PANTHER" id="PTHR45785">
    <property type="entry name" value="COMPLEMENT FACTOR H-RELATED"/>
    <property type="match status" value="1"/>
</dbReference>
<dbReference type="InterPro" id="IPR000436">
    <property type="entry name" value="Sushi_SCR_CCP_dom"/>
</dbReference>
<dbReference type="STRING" id="8078.ENSFHEP00000030749"/>
<dbReference type="Pfam" id="PF00084">
    <property type="entry name" value="Sushi"/>
    <property type="match status" value="3"/>
</dbReference>
<reference evidence="8" key="1">
    <citation type="submission" date="2025-08" db="UniProtKB">
        <authorList>
            <consortium name="Ensembl"/>
        </authorList>
    </citation>
    <scope>IDENTIFICATION</scope>
</reference>
<feature type="chain" id="PRO_5018521192" description="Sushi domain-containing protein" evidence="6">
    <location>
        <begin position="21"/>
        <end position="228"/>
    </location>
</feature>
<evidence type="ECO:0000256" key="2">
    <source>
        <dbReference type="ARBA" id="ARBA00022659"/>
    </source>
</evidence>
<comment type="subcellular location">
    <subcellularLocation>
        <location evidence="1">Virion</location>
    </subcellularLocation>
</comment>
<dbReference type="GeneTree" id="ENSGT00940000177007"/>
<dbReference type="InterPro" id="IPR051503">
    <property type="entry name" value="ComplSys_Reg/VirEntry_Med"/>
</dbReference>
<reference evidence="8" key="2">
    <citation type="submission" date="2025-09" db="UniProtKB">
        <authorList>
            <consortium name="Ensembl"/>
        </authorList>
    </citation>
    <scope>IDENTIFICATION</scope>
</reference>
<accession>A0A3Q2QSY7</accession>
<dbReference type="Gene3D" id="2.10.70.10">
    <property type="entry name" value="Complement Module, domain 1"/>
    <property type="match status" value="3"/>
</dbReference>
<evidence type="ECO:0000259" key="7">
    <source>
        <dbReference type="PROSITE" id="PS50923"/>
    </source>
</evidence>
<evidence type="ECO:0000256" key="4">
    <source>
        <dbReference type="ARBA" id="ARBA00023157"/>
    </source>
</evidence>
<evidence type="ECO:0000256" key="5">
    <source>
        <dbReference type="PROSITE-ProRule" id="PRU00302"/>
    </source>
</evidence>
<evidence type="ECO:0000256" key="6">
    <source>
        <dbReference type="SAM" id="SignalP"/>
    </source>
</evidence>
<keyword evidence="4 5" id="KW-1015">Disulfide bond</keyword>
<evidence type="ECO:0000313" key="9">
    <source>
        <dbReference type="Proteomes" id="UP000265000"/>
    </source>
</evidence>
<dbReference type="SUPFAM" id="SSF57535">
    <property type="entry name" value="Complement control module/SCR domain"/>
    <property type="match status" value="3"/>
</dbReference>
<dbReference type="Proteomes" id="UP000265000">
    <property type="component" value="Unplaced"/>
</dbReference>
<proteinExistence type="predicted"/>
<dbReference type="PANTHER" id="PTHR45785:SF2">
    <property type="entry name" value="COMPLEMENT FACTOR H-RELATED"/>
    <property type="match status" value="1"/>
</dbReference>
<feature type="domain" description="Sushi" evidence="7">
    <location>
        <begin position="100"/>
        <end position="158"/>
    </location>
</feature>
<comment type="caution">
    <text evidence="5">Lacks conserved residue(s) required for the propagation of feature annotation.</text>
</comment>
<dbReference type="InterPro" id="IPR035976">
    <property type="entry name" value="Sushi/SCR/CCP_sf"/>
</dbReference>
<protein>
    <recommendedName>
        <fullName evidence="7">Sushi domain-containing protein</fullName>
    </recommendedName>
</protein>
<keyword evidence="9" id="KW-1185">Reference proteome</keyword>
<name>A0A3Q2QSY7_FUNHE</name>
<keyword evidence="3 6" id="KW-0732">Signal</keyword>
<dbReference type="CDD" id="cd00033">
    <property type="entry name" value="CCP"/>
    <property type="match status" value="2"/>
</dbReference>
<dbReference type="SMART" id="SM00032">
    <property type="entry name" value="CCP"/>
    <property type="match status" value="3"/>
</dbReference>
<dbReference type="AlphaFoldDB" id="A0A3Q2QSY7"/>
<evidence type="ECO:0000256" key="1">
    <source>
        <dbReference type="ARBA" id="ARBA00004328"/>
    </source>
</evidence>
<organism evidence="8 9">
    <name type="scientific">Fundulus heteroclitus</name>
    <name type="common">Killifish</name>
    <name type="synonym">Mummichog</name>
    <dbReference type="NCBI Taxonomy" id="8078"/>
    <lineage>
        <taxon>Eukaryota</taxon>
        <taxon>Metazoa</taxon>
        <taxon>Chordata</taxon>
        <taxon>Craniata</taxon>
        <taxon>Vertebrata</taxon>
        <taxon>Euteleostomi</taxon>
        <taxon>Actinopterygii</taxon>
        <taxon>Neopterygii</taxon>
        <taxon>Teleostei</taxon>
        <taxon>Neoteleostei</taxon>
        <taxon>Acanthomorphata</taxon>
        <taxon>Ovalentaria</taxon>
        <taxon>Atherinomorphae</taxon>
        <taxon>Cyprinodontiformes</taxon>
        <taxon>Fundulidae</taxon>
        <taxon>Fundulus</taxon>
    </lineage>
</organism>
<feature type="disulfide bond" evidence="5">
    <location>
        <begin position="102"/>
        <end position="145"/>
    </location>
</feature>
<dbReference type="PROSITE" id="PS50923">
    <property type="entry name" value="SUSHI"/>
    <property type="match status" value="1"/>
</dbReference>
<evidence type="ECO:0000256" key="3">
    <source>
        <dbReference type="ARBA" id="ARBA00022729"/>
    </source>
</evidence>
<dbReference type="Ensembl" id="ENSFHET00000022587.1">
    <property type="protein sequence ID" value="ENSFHEP00000030749.1"/>
    <property type="gene ID" value="ENSFHEG00000016246.1"/>
</dbReference>
<keyword evidence="2 5" id="KW-0768">Sushi</keyword>
<evidence type="ECO:0000313" key="8">
    <source>
        <dbReference type="Ensembl" id="ENSFHEP00000030749.1"/>
    </source>
</evidence>
<feature type="signal peptide" evidence="6">
    <location>
        <begin position="1"/>
        <end position="20"/>
    </location>
</feature>
<sequence length="228" mass="25344">MWLRCLGFALLVGFPGVLYGKCSKFLREVADIFSDNLSLICCAISAVGVSNPCSPPILKNGYFLPPRESYPDGTNITYSCDTGYKPIFVSVFVCCCSEETACLPPAIPNGKYIQSSTHWYKDGSTLQINCNDGYSLKSQNDTMQCTRGTWSSLLVCQSKSIKGPEPELFAEFEKVEYMCKAGYLAQDRNPKRIVTCVSGNWNEGPICTIFQKCICKVRHYCWTRSSAS</sequence>